<evidence type="ECO:0000313" key="3">
    <source>
        <dbReference type="Proteomes" id="UP001149163"/>
    </source>
</evidence>
<feature type="compositionally biased region" description="Polar residues" evidence="1">
    <location>
        <begin position="29"/>
        <end position="40"/>
    </location>
</feature>
<keyword evidence="3" id="KW-1185">Reference proteome</keyword>
<feature type="compositionally biased region" description="Polar residues" evidence="1">
    <location>
        <begin position="1"/>
        <end position="19"/>
    </location>
</feature>
<feature type="compositionally biased region" description="Basic residues" evidence="1">
    <location>
        <begin position="69"/>
        <end position="86"/>
    </location>
</feature>
<organism evidence="2 3">
    <name type="scientific">Penicillium canariense</name>
    <dbReference type="NCBI Taxonomy" id="189055"/>
    <lineage>
        <taxon>Eukaryota</taxon>
        <taxon>Fungi</taxon>
        <taxon>Dikarya</taxon>
        <taxon>Ascomycota</taxon>
        <taxon>Pezizomycotina</taxon>
        <taxon>Eurotiomycetes</taxon>
        <taxon>Eurotiomycetidae</taxon>
        <taxon>Eurotiales</taxon>
        <taxon>Aspergillaceae</taxon>
        <taxon>Penicillium</taxon>
    </lineage>
</organism>
<accession>A0A9W9IBG2</accession>
<sequence length="221" mass="23690">MSTSEMSASDNGGSGTTPDTAHIRWQFIDASNNSRSNLTQVKRHVMHEYMRQKKGTSGNSESEEDSSRPAKRGRSKKTRAAKRKSAKGAAEPGTGSNQPKPTQKQAQPPEEEGVSTDMEEIGQDWFSGASDPSLAVQALANTAALPLRASPVQPQGSLLPTHDIVDISLESQSQAAEFNGLVSRSAAPTTPLEFTRSPRTILSAARTDPFNTLPMELDLEG</sequence>
<reference evidence="2" key="1">
    <citation type="submission" date="2022-11" db="EMBL/GenBank/DDBJ databases">
        <authorList>
            <person name="Petersen C."/>
        </authorList>
    </citation>
    <scope>NUCLEOTIDE SEQUENCE</scope>
    <source>
        <strain evidence="2">IBT 26290</strain>
    </source>
</reference>
<proteinExistence type="predicted"/>
<feature type="region of interest" description="Disordered" evidence="1">
    <location>
        <begin position="1"/>
        <end position="20"/>
    </location>
</feature>
<dbReference type="PANTHER" id="PTHR37540:SF10">
    <property type="entry name" value="SIGMA-70 REGION 2 FAMILY PROTEIN"/>
    <property type="match status" value="1"/>
</dbReference>
<feature type="region of interest" description="Disordered" evidence="1">
    <location>
        <begin position="26"/>
        <end position="117"/>
    </location>
</feature>
<dbReference type="GeneID" id="81421682"/>
<dbReference type="AlphaFoldDB" id="A0A9W9IBG2"/>
<gene>
    <name evidence="2" type="ORF">N7482_000381</name>
</gene>
<dbReference type="EMBL" id="JAPQKN010000001">
    <property type="protein sequence ID" value="KAJ5174504.1"/>
    <property type="molecule type" value="Genomic_DNA"/>
</dbReference>
<dbReference type="RefSeq" id="XP_056546112.1">
    <property type="nucleotide sequence ID" value="XM_056682506.1"/>
</dbReference>
<comment type="caution">
    <text evidence="2">The sequence shown here is derived from an EMBL/GenBank/DDBJ whole genome shotgun (WGS) entry which is preliminary data.</text>
</comment>
<dbReference type="OrthoDB" id="4158087at2759"/>
<evidence type="ECO:0000256" key="1">
    <source>
        <dbReference type="SAM" id="MobiDB-lite"/>
    </source>
</evidence>
<protein>
    <submittedName>
        <fullName evidence="2">Uncharacterized protein</fullName>
    </submittedName>
</protein>
<dbReference type="PANTHER" id="PTHR37540">
    <property type="entry name" value="TRANSCRIPTION FACTOR (ACR-2), PUTATIVE-RELATED-RELATED"/>
    <property type="match status" value="1"/>
</dbReference>
<reference evidence="2" key="2">
    <citation type="journal article" date="2023" name="IMA Fungus">
        <title>Comparative genomic study of the Penicillium genus elucidates a diverse pangenome and 15 lateral gene transfer events.</title>
        <authorList>
            <person name="Petersen C."/>
            <person name="Sorensen T."/>
            <person name="Nielsen M.R."/>
            <person name="Sondergaard T.E."/>
            <person name="Sorensen J.L."/>
            <person name="Fitzpatrick D.A."/>
            <person name="Frisvad J.C."/>
            <person name="Nielsen K.L."/>
        </authorList>
    </citation>
    <scope>NUCLEOTIDE SEQUENCE</scope>
    <source>
        <strain evidence="2">IBT 26290</strain>
    </source>
</reference>
<evidence type="ECO:0000313" key="2">
    <source>
        <dbReference type="EMBL" id="KAJ5174504.1"/>
    </source>
</evidence>
<feature type="compositionally biased region" description="Low complexity" evidence="1">
    <location>
        <begin position="98"/>
        <end position="108"/>
    </location>
</feature>
<name>A0A9W9IBG2_9EURO</name>
<dbReference type="Proteomes" id="UP001149163">
    <property type="component" value="Unassembled WGS sequence"/>
</dbReference>